<dbReference type="EMBL" id="JARIHO010000056">
    <property type="protein sequence ID" value="KAJ7318726.1"/>
    <property type="molecule type" value="Genomic_DNA"/>
</dbReference>
<protein>
    <submittedName>
        <fullName evidence="2">Uncharacterized protein</fullName>
    </submittedName>
</protein>
<evidence type="ECO:0000313" key="3">
    <source>
        <dbReference type="Proteomes" id="UP001218218"/>
    </source>
</evidence>
<keyword evidence="3" id="KW-1185">Reference proteome</keyword>
<sequence length="237" mass="25765">MLSTICARIFPSSPLWYRAEAVVQAPSSRSTLSECVSSSHHLCAPPPLTAAVSSSTLPRTQAVVQAPSNRFRPTARSLRHSSHRPSGVAGSILRASFKSPALPPQVLQDLLVHALRPLKSHVNPLCLWLLPQVCRVANNYSMTFRICGVGYMDPGVVLWLLGRRSSSLPGFIWCANPLSSSSLPPACSPPLPSVNAVIRDVLPTDRATHGVVDHLQHELPLTRQPSPPLRPRRKPEV</sequence>
<accession>A0AAD6ZE28</accession>
<comment type="caution">
    <text evidence="2">The sequence shown here is derived from an EMBL/GenBank/DDBJ whole genome shotgun (WGS) entry which is preliminary data.</text>
</comment>
<evidence type="ECO:0000256" key="1">
    <source>
        <dbReference type="SAM" id="MobiDB-lite"/>
    </source>
</evidence>
<dbReference type="AlphaFoldDB" id="A0AAD6ZE28"/>
<reference evidence="2" key="1">
    <citation type="submission" date="2023-03" db="EMBL/GenBank/DDBJ databases">
        <title>Massive genome expansion in bonnet fungi (Mycena s.s.) driven by repeated elements and novel gene families across ecological guilds.</title>
        <authorList>
            <consortium name="Lawrence Berkeley National Laboratory"/>
            <person name="Harder C.B."/>
            <person name="Miyauchi S."/>
            <person name="Viragh M."/>
            <person name="Kuo A."/>
            <person name="Thoen E."/>
            <person name="Andreopoulos B."/>
            <person name="Lu D."/>
            <person name="Skrede I."/>
            <person name="Drula E."/>
            <person name="Henrissat B."/>
            <person name="Morin E."/>
            <person name="Kohler A."/>
            <person name="Barry K."/>
            <person name="LaButti K."/>
            <person name="Morin E."/>
            <person name="Salamov A."/>
            <person name="Lipzen A."/>
            <person name="Mereny Z."/>
            <person name="Hegedus B."/>
            <person name="Baldrian P."/>
            <person name="Stursova M."/>
            <person name="Weitz H."/>
            <person name="Taylor A."/>
            <person name="Grigoriev I.V."/>
            <person name="Nagy L.G."/>
            <person name="Martin F."/>
            <person name="Kauserud H."/>
        </authorList>
    </citation>
    <scope>NUCLEOTIDE SEQUENCE</scope>
    <source>
        <strain evidence="2">CBHHK002</strain>
    </source>
</reference>
<proteinExistence type="predicted"/>
<name>A0AAD6ZE28_9AGAR</name>
<gene>
    <name evidence="2" type="ORF">DFH08DRAFT_971102</name>
</gene>
<feature type="region of interest" description="Disordered" evidence="1">
    <location>
        <begin position="214"/>
        <end position="237"/>
    </location>
</feature>
<organism evidence="2 3">
    <name type="scientific">Mycena albidolilacea</name>
    <dbReference type="NCBI Taxonomy" id="1033008"/>
    <lineage>
        <taxon>Eukaryota</taxon>
        <taxon>Fungi</taxon>
        <taxon>Dikarya</taxon>
        <taxon>Basidiomycota</taxon>
        <taxon>Agaricomycotina</taxon>
        <taxon>Agaricomycetes</taxon>
        <taxon>Agaricomycetidae</taxon>
        <taxon>Agaricales</taxon>
        <taxon>Marasmiineae</taxon>
        <taxon>Mycenaceae</taxon>
        <taxon>Mycena</taxon>
    </lineage>
</organism>
<evidence type="ECO:0000313" key="2">
    <source>
        <dbReference type="EMBL" id="KAJ7318726.1"/>
    </source>
</evidence>
<dbReference type="Proteomes" id="UP001218218">
    <property type="component" value="Unassembled WGS sequence"/>
</dbReference>